<dbReference type="EMBL" id="AP026966">
    <property type="protein sequence ID" value="BDT60041.1"/>
    <property type="molecule type" value="Genomic_DNA"/>
</dbReference>
<keyword evidence="2" id="KW-1185">Reference proteome</keyword>
<evidence type="ECO:0000313" key="1">
    <source>
        <dbReference type="EMBL" id="BDT60041.1"/>
    </source>
</evidence>
<sequence length="268" mass="30345">MKEFIALPIELQFVTDRGELHAVCGIVWQVAAGHSDGGLATYQLVMRDALALMEQRINTRVFRQQNELDLTGVILDEWRRNNPVLAKTFDVDWSQITATYPVREFTMQHNESDAEFLRRLWKRRGIAWFVRAGRASEPGSQNMPGHTLVLFDNVSMLRQNVAGTVRYHRDDSTEQSDTIIRWSPVCTLKPGNVVRHSWDYMQGRLTSSVTPSCINQGSTGSQFAATLDDYLIDMPHAGDSGDDYRRLGELRCTVNNGHARLKPPAAVR</sequence>
<dbReference type="Pfam" id="PF05954">
    <property type="entry name" value="Phage_GPD"/>
    <property type="match status" value="1"/>
</dbReference>
<accession>A0ABN6TIF1</accession>
<reference evidence="1" key="1">
    <citation type="submission" date="2022-11" db="EMBL/GenBank/DDBJ databases">
        <title>Isolation and characterization of PLA-degrading bacterium Massilia sp. from Antarctic soil.</title>
        <authorList>
            <person name="Sato K."/>
            <person name="Gomez-Fuentes C."/>
            <person name="Ahmad S.A."/>
            <person name="Zulkharnain A."/>
        </authorList>
    </citation>
    <scope>NUCLEOTIDE SEQUENCE</scope>
    <source>
        <strain evidence="1">N-3</strain>
    </source>
</reference>
<evidence type="ECO:0000313" key="2">
    <source>
        <dbReference type="Proteomes" id="UP001163336"/>
    </source>
</evidence>
<name>A0ABN6TIF1_9BURK</name>
<dbReference type="Proteomes" id="UP001163336">
    <property type="component" value="Chromosome"/>
</dbReference>
<evidence type="ECO:0008006" key="3">
    <source>
        <dbReference type="Google" id="ProtNLM"/>
    </source>
</evidence>
<organism evidence="1 2">
    <name type="scientific">Massilia varians</name>
    <dbReference type="NCBI Taxonomy" id="457921"/>
    <lineage>
        <taxon>Bacteria</taxon>
        <taxon>Pseudomonadati</taxon>
        <taxon>Pseudomonadota</taxon>
        <taxon>Betaproteobacteria</taxon>
        <taxon>Burkholderiales</taxon>
        <taxon>Oxalobacteraceae</taxon>
        <taxon>Telluria group</taxon>
        <taxon>Massilia</taxon>
    </lineage>
</organism>
<protein>
    <recommendedName>
        <fullName evidence="3">Rhs element Vgr protein</fullName>
    </recommendedName>
</protein>
<dbReference type="SUPFAM" id="SSF69279">
    <property type="entry name" value="Phage tail proteins"/>
    <property type="match status" value="1"/>
</dbReference>
<proteinExistence type="predicted"/>
<dbReference type="Gene3D" id="3.55.50.10">
    <property type="entry name" value="Baseplate protein-like domains"/>
    <property type="match status" value="1"/>
</dbReference>
<gene>
    <name evidence="1" type="ORF">MasN3_35350</name>
</gene>